<dbReference type="EMBL" id="JAPDFL010000001">
    <property type="protein sequence ID" value="MCW1931974.1"/>
    <property type="molecule type" value="Genomic_DNA"/>
</dbReference>
<dbReference type="InterPro" id="IPR050177">
    <property type="entry name" value="Lipid_A_modif_metabolic_enz"/>
</dbReference>
<organism evidence="2 3">
    <name type="scientific">Pararhodobacter zhoushanensis</name>
    <dbReference type="NCBI Taxonomy" id="2479545"/>
    <lineage>
        <taxon>Bacteria</taxon>
        <taxon>Pseudomonadati</taxon>
        <taxon>Pseudomonadota</taxon>
        <taxon>Alphaproteobacteria</taxon>
        <taxon>Rhodobacterales</taxon>
        <taxon>Paracoccaceae</taxon>
        <taxon>Pararhodobacter</taxon>
    </lineage>
</organism>
<feature type="domain" description="NAD-dependent epimerase/dehydratase" evidence="1">
    <location>
        <begin position="4"/>
        <end position="166"/>
    </location>
</feature>
<accession>A0ABT3GWR8</accession>
<dbReference type="Gene3D" id="3.40.50.720">
    <property type="entry name" value="NAD(P)-binding Rossmann-like Domain"/>
    <property type="match status" value="1"/>
</dbReference>
<dbReference type="Pfam" id="PF01370">
    <property type="entry name" value="Epimerase"/>
    <property type="match status" value="1"/>
</dbReference>
<dbReference type="PANTHER" id="PTHR43245">
    <property type="entry name" value="BIFUNCTIONAL POLYMYXIN RESISTANCE PROTEIN ARNA"/>
    <property type="match status" value="1"/>
</dbReference>
<dbReference type="InterPro" id="IPR036291">
    <property type="entry name" value="NAD(P)-bd_dom_sf"/>
</dbReference>
<comment type="caution">
    <text evidence="2">The sequence shown here is derived from an EMBL/GenBank/DDBJ whole genome shotgun (WGS) entry which is preliminary data.</text>
</comment>
<dbReference type="RefSeq" id="WP_264505047.1">
    <property type="nucleotide sequence ID" value="NZ_JAPDFL010000001.1"/>
</dbReference>
<protein>
    <submittedName>
        <fullName evidence="2">NAD(P)-dependent oxidoreductase</fullName>
    </submittedName>
</protein>
<reference evidence="2 3" key="1">
    <citation type="submission" date="2022-10" db="EMBL/GenBank/DDBJ databases">
        <title>Pararhodobacter sp. nov., isolated from marine algae.</title>
        <authorList>
            <person name="Choi B.J."/>
            <person name="Kim J.M."/>
            <person name="Lee J.K."/>
            <person name="Choi D.G."/>
            <person name="Jeon C.O."/>
        </authorList>
    </citation>
    <scope>NUCLEOTIDE SEQUENCE [LARGE SCALE GENOMIC DNA]</scope>
    <source>
        <strain evidence="2 3">ZQ420</strain>
    </source>
</reference>
<sequence>MKLLITGATGKVGQHLLSSLLADPRHAETQVVALCHNRSVQQTDRLRVVRGSIADPSVVAAAMAGVTQVLHLAAVKESPDLAIDVSVKGMFVLLEAFRANPAAKRFVLLSGDCSVGHIFQAYPAPITESDPRRAYPGCYALTKVIEEVMLEQYGHQYGLDGCVLRAPWIMEKDDLRYAMSFGDDQFGGPAWSDLMPQETLAAARAGNHVPVMRDANGAPLRRNFVHVDDVVSALMTALDHPAAARQTFNIAMAEPLDYGQFAAIMGRRTGARPVDIPTSFHSNWLDCSKAGLLLGWRPTVDLETLIERAWRYERAAEDPRVVWYPG</sequence>
<gene>
    <name evidence="2" type="ORF">OKW52_06785</name>
</gene>
<dbReference type="InterPro" id="IPR001509">
    <property type="entry name" value="Epimerase_deHydtase"/>
</dbReference>
<dbReference type="SUPFAM" id="SSF51735">
    <property type="entry name" value="NAD(P)-binding Rossmann-fold domains"/>
    <property type="match status" value="1"/>
</dbReference>
<evidence type="ECO:0000313" key="3">
    <source>
        <dbReference type="Proteomes" id="UP001208938"/>
    </source>
</evidence>
<proteinExistence type="predicted"/>
<evidence type="ECO:0000313" key="2">
    <source>
        <dbReference type="EMBL" id="MCW1931974.1"/>
    </source>
</evidence>
<keyword evidence="3" id="KW-1185">Reference proteome</keyword>
<evidence type="ECO:0000259" key="1">
    <source>
        <dbReference type="Pfam" id="PF01370"/>
    </source>
</evidence>
<dbReference type="Proteomes" id="UP001208938">
    <property type="component" value="Unassembled WGS sequence"/>
</dbReference>
<name>A0ABT3GWR8_9RHOB</name>